<dbReference type="Proteomes" id="UP000186096">
    <property type="component" value="Unassembled WGS sequence"/>
</dbReference>
<dbReference type="InterPro" id="IPR011009">
    <property type="entry name" value="Kinase-like_dom_sf"/>
</dbReference>
<dbReference type="PANTHER" id="PTHR43289">
    <property type="entry name" value="MITOGEN-ACTIVATED PROTEIN KINASE KINASE KINASE 20-RELATED"/>
    <property type="match status" value="1"/>
</dbReference>
<keyword evidence="7" id="KW-0723">Serine/threonine-protein kinase</keyword>
<dbReference type="Gene3D" id="3.30.200.20">
    <property type="entry name" value="Phosphorylase Kinase, domain 1"/>
    <property type="match status" value="1"/>
</dbReference>
<evidence type="ECO:0000256" key="4">
    <source>
        <dbReference type="ARBA" id="ARBA00022840"/>
    </source>
</evidence>
<feature type="domain" description="Protein kinase" evidence="6">
    <location>
        <begin position="16"/>
        <end position="270"/>
    </location>
</feature>
<evidence type="ECO:0000256" key="3">
    <source>
        <dbReference type="ARBA" id="ARBA00022777"/>
    </source>
</evidence>
<organism evidence="7 8">
    <name type="scientific">Microbispora rosea</name>
    <dbReference type="NCBI Taxonomy" id="58117"/>
    <lineage>
        <taxon>Bacteria</taxon>
        <taxon>Bacillati</taxon>
        <taxon>Actinomycetota</taxon>
        <taxon>Actinomycetes</taxon>
        <taxon>Streptosporangiales</taxon>
        <taxon>Streptosporangiaceae</taxon>
        <taxon>Microbispora</taxon>
    </lineage>
</organism>
<feature type="region of interest" description="Disordered" evidence="5">
    <location>
        <begin position="331"/>
        <end position="367"/>
    </location>
</feature>
<dbReference type="Pfam" id="PF00069">
    <property type="entry name" value="Pkinase"/>
    <property type="match status" value="1"/>
</dbReference>
<feature type="compositionally biased region" description="Low complexity" evidence="5">
    <location>
        <begin position="331"/>
        <end position="344"/>
    </location>
</feature>
<reference evidence="8" key="1">
    <citation type="submission" date="2017-01" db="EMBL/GenBank/DDBJ databases">
        <authorList>
            <person name="Varghese N."/>
            <person name="Submissions S."/>
        </authorList>
    </citation>
    <scope>NUCLEOTIDE SEQUENCE [LARGE SCALE GENOMIC DNA]</scope>
    <source>
        <strain evidence="8">ATCC 12950</strain>
    </source>
</reference>
<feature type="compositionally biased region" description="Low complexity" evidence="5">
    <location>
        <begin position="460"/>
        <end position="476"/>
    </location>
</feature>
<dbReference type="CDD" id="cd14014">
    <property type="entry name" value="STKc_PknB_like"/>
    <property type="match status" value="1"/>
</dbReference>
<dbReference type="STRING" id="58117.SAMN05421833_1114"/>
<sequence>MPQPLEPSDPARLGSYRITGRIGEGGQGVVYLGEAESGDLVAVKLFHARLGQDAARADFTREAELARRVARFCTAQVLESGMDGSRPYIVSEYVAGPPLNQVVAARGPFSGGALERLAIGTATALVALHDAGVVHRDFKPQNVLIGPDGPRVIDFGIARALAHTSTMTSQIVGTPAYMAPEQLAAGELGFALDAFAWASTIAFAATGRPPFGADAIPAIINRILNQEPDLEGIEAPLRDLLTACLAKDPGRRPAAREIVDRLVRPRHAAPEAAVAPGTPGVPGGPLAPAASAEPGPVSPAAPAAPAAPAVLNVPGTPVSPAAPAEPSASAAAASAGVPSQASGPVPAPVPGPVPAPVLGPDTVPGGGRRRRVRAAVAAVVVAVAATVAAAIALLPSLHLPFTGTGAPATQRAAAVGTAPAASADTVGGPSPSVASTPAVPSPSASPASSHRPRVRRSTARPDTTRPAPTRTVTARPTVRHSKTTAPVPADSPAAKPSPTPAKRVVELGPGHFTDYCVSLGWEWVEYRETPTPGEYCIKRKGDTMYLDQSRLDAGCRWRYHDPKAFHRFKGKSNYCYIYR</sequence>
<evidence type="ECO:0000256" key="5">
    <source>
        <dbReference type="SAM" id="MobiDB-lite"/>
    </source>
</evidence>
<feature type="region of interest" description="Disordered" evidence="5">
    <location>
        <begin position="269"/>
        <end position="304"/>
    </location>
</feature>
<name>A0A1N7C277_9ACTN</name>
<dbReference type="GO" id="GO:0005524">
    <property type="term" value="F:ATP binding"/>
    <property type="evidence" value="ECO:0007669"/>
    <property type="project" value="UniProtKB-KW"/>
</dbReference>
<dbReference type="PANTHER" id="PTHR43289:SF34">
    <property type="entry name" value="SERINE_THREONINE-PROTEIN KINASE YBDM-RELATED"/>
    <property type="match status" value="1"/>
</dbReference>
<dbReference type="SUPFAM" id="SSF56112">
    <property type="entry name" value="Protein kinase-like (PK-like)"/>
    <property type="match status" value="1"/>
</dbReference>
<keyword evidence="8" id="KW-1185">Reference proteome</keyword>
<dbReference type="InterPro" id="IPR000719">
    <property type="entry name" value="Prot_kinase_dom"/>
</dbReference>
<protein>
    <submittedName>
        <fullName evidence="7">Serine/threonine protein kinase</fullName>
    </submittedName>
</protein>
<evidence type="ECO:0000313" key="8">
    <source>
        <dbReference type="Proteomes" id="UP000186096"/>
    </source>
</evidence>
<feature type="compositionally biased region" description="Pro residues" evidence="5">
    <location>
        <begin position="345"/>
        <end position="357"/>
    </location>
</feature>
<accession>A0A1N7C277</accession>
<dbReference type="RefSeq" id="WP_076435633.1">
    <property type="nucleotide sequence ID" value="NZ_FTNI01000011.1"/>
</dbReference>
<evidence type="ECO:0000256" key="1">
    <source>
        <dbReference type="ARBA" id="ARBA00022679"/>
    </source>
</evidence>
<keyword evidence="2" id="KW-0547">Nucleotide-binding</keyword>
<dbReference type="InterPro" id="IPR008271">
    <property type="entry name" value="Ser/Thr_kinase_AS"/>
</dbReference>
<feature type="compositionally biased region" description="Low complexity" evidence="5">
    <location>
        <begin position="485"/>
        <end position="502"/>
    </location>
</feature>
<dbReference type="PROSITE" id="PS00108">
    <property type="entry name" value="PROTEIN_KINASE_ST"/>
    <property type="match status" value="1"/>
</dbReference>
<evidence type="ECO:0000259" key="6">
    <source>
        <dbReference type="PROSITE" id="PS50011"/>
    </source>
</evidence>
<feature type="compositionally biased region" description="Low complexity" evidence="5">
    <location>
        <begin position="420"/>
        <end position="449"/>
    </location>
</feature>
<dbReference type="PROSITE" id="PS50011">
    <property type="entry name" value="PROTEIN_KINASE_DOM"/>
    <property type="match status" value="1"/>
</dbReference>
<dbReference type="GO" id="GO:0004674">
    <property type="term" value="F:protein serine/threonine kinase activity"/>
    <property type="evidence" value="ECO:0007669"/>
    <property type="project" value="UniProtKB-KW"/>
</dbReference>
<keyword evidence="1" id="KW-0808">Transferase</keyword>
<keyword evidence="4" id="KW-0067">ATP-binding</keyword>
<feature type="compositionally biased region" description="Low complexity" evidence="5">
    <location>
        <begin position="270"/>
        <end position="304"/>
    </location>
</feature>
<keyword evidence="3 7" id="KW-0418">Kinase</keyword>
<evidence type="ECO:0000256" key="2">
    <source>
        <dbReference type="ARBA" id="ARBA00022741"/>
    </source>
</evidence>
<dbReference type="EMBL" id="FTNI01000011">
    <property type="protein sequence ID" value="SIR57699.1"/>
    <property type="molecule type" value="Genomic_DNA"/>
</dbReference>
<dbReference type="OrthoDB" id="3915799at2"/>
<gene>
    <name evidence="7" type="ORF">SAMN05421833_1114</name>
</gene>
<feature type="region of interest" description="Disordered" evidence="5">
    <location>
        <begin position="420"/>
        <end position="502"/>
    </location>
</feature>
<proteinExistence type="predicted"/>
<dbReference type="AlphaFoldDB" id="A0A1N7C277"/>
<dbReference type="Gene3D" id="1.10.510.10">
    <property type="entry name" value="Transferase(Phosphotransferase) domain 1"/>
    <property type="match status" value="1"/>
</dbReference>
<evidence type="ECO:0000313" key="7">
    <source>
        <dbReference type="EMBL" id="SIR57699.1"/>
    </source>
</evidence>